<evidence type="ECO:0000313" key="7">
    <source>
        <dbReference type="EMBL" id="TDD67486.1"/>
    </source>
</evidence>
<dbReference type="Gene3D" id="3.40.720.10">
    <property type="entry name" value="Alkaline Phosphatase, subunit A"/>
    <property type="match status" value="1"/>
</dbReference>
<dbReference type="PANTHER" id="PTHR42693:SF53">
    <property type="entry name" value="ENDO-4-O-SULFATASE"/>
    <property type="match status" value="1"/>
</dbReference>
<evidence type="ECO:0000256" key="5">
    <source>
        <dbReference type="SAM" id="MobiDB-lite"/>
    </source>
</evidence>
<proteinExistence type="inferred from homology"/>
<sequence length="528" mass="58137">MERLLHAVDLPHLTRRVHRARRAAVVRRLPGRDLLGRPVRDVGPLAPARLHRVPHRPAPAGPRHRDHRTQVTDHPPPARTTPVTQRPTPNIVLVHWHDTGRYLGAYGLEHVRTPHLDALAQDGVVFENAFSTAPLCSPARGSLFTGRYPHDNGLMGLAHLGWEYHANEQTLPMLLAPHGYRSVLVGLQHESADSSTLGYDEVIDVNADRQAAPVVAELAVDKLCTLAQGDAPFLMVVGMFEPHRPFPAYRFPTSAGTPVDVPPYLAATDGVLEDLRAFNAAVTYADAATGRILTRLQELGLDDDTVVVFTTDHGIPFPRAKSTLFDSGIEVALIVRWPGNTPPRPRCSDLISHVDVVPTLLELVGAPVPGQVQGVSFAAQLGHGESGARREEIFAEKNWHGLRQYDPIRCVRTRRYKYIVSSEERPEVPLPVDIALSPSAVGVDDTAPRSRVELYDLEADPHETHNLAGAESLAEIEKDLAERLSSWQHATQDPLLHGVIPAARRTGTNRGPHPNRTELIEPQFIQRS</sequence>
<evidence type="ECO:0000256" key="1">
    <source>
        <dbReference type="ARBA" id="ARBA00008779"/>
    </source>
</evidence>
<dbReference type="PANTHER" id="PTHR42693">
    <property type="entry name" value="ARYLSULFATASE FAMILY MEMBER"/>
    <property type="match status" value="1"/>
</dbReference>
<dbReference type="CDD" id="cd16027">
    <property type="entry name" value="SGSH"/>
    <property type="match status" value="1"/>
</dbReference>
<protein>
    <submittedName>
        <fullName evidence="7">Sulfatase</fullName>
    </submittedName>
</protein>
<keyword evidence="2" id="KW-0479">Metal-binding</keyword>
<dbReference type="OrthoDB" id="9777306at2"/>
<feature type="domain" description="Sulfatase N-terminal" evidence="6">
    <location>
        <begin position="89"/>
        <end position="365"/>
    </location>
</feature>
<dbReference type="InterPro" id="IPR000917">
    <property type="entry name" value="Sulfatase_N"/>
</dbReference>
<reference evidence="7 8" key="1">
    <citation type="submission" date="2019-02" db="EMBL/GenBank/DDBJ databases">
        <title>Draft genome sequences of novel Actinobacteria.</title>
        <authorList>
            <person name="Sahin N."/>
            <person name="Ay H."/>
            <person name="Saygin H."/>
        </authorList>
    </citation>
    <scope>NUCLEOTIDE SEQUENCE [LARGE SCALE GENOMIC DNA]</scope>
    <source>
        <strain evidence="7 8">8K307</strain>
    </source>
</reference>
<dbReference type="SUPFAM" id="SSF53649">
    <property type="entry name" value="Alkaline phosphatase-like"/>
    <property type="match status" value="1"/>
</dbReference>
<dbReference type="GO" id="GO:0004065">
    <property type="term" value="F:arylsulfatase activity"/>
    <property type="evidence" value="ECO:0007669"/>
    <property type="project" value="TreeGrafter"/>
</dbReference>
<keyword evidence="8" id="KW-1185">Reference proteome</keyword>
<evidence type="ECO:0000259" key="6">
    <source>
        <dbReference type="Pfam" id="PF00884"/>
    </source>
</evidence>
<organism evidence="7 8">
    <name type="scientific">Jiangella aurantiaca</name>
    <dbReference type="NCBI Taxonomy" id="2530373"/>
    <lineage>
        <taxon>Bacteria</taxon>
        <taxon>Bacillati</taxon>
        <taxon>Actinomycetota</taxon>
        <taxon>Actinomycetes</taxon>
        <taxon>Jiangellales</taxon>
        <taxon>Jiangellaceae</taxon>
        <taxon>Jiangella</taxon>
    </lineage>
</organism>
<feature type="region of interest" description="Disordered" evidence="5">
    <location>
        <begin position="52"/>
        <end position="85"/>
    </location>
</feature>
<dbReference type="InterPro" id="IPR017850">
    <property type="entry name" value="Alkaline_phosphatase_core_sf"/>
</dbReference>
<name>A0A4R5A8T3_9ACTN</name>
<keyword evidence="4" id="KW-0106">Calcium</keyword>
<dbReference type="AlphaFoldDB" id="A0A4R5A8T3"/>
<evidence type="ECO:0000256" key="2">
    <source>
        <dbReference type="ARBA" id="ARBA00022723"/>
    </source>
</evidence>
<comment type="caution">
    <text evidence="7">The sequence shown here is derived from an EMBL/GenBank/DDBJ whole genome shotgun (WGS) entry which is preliminary data.</text>
</comment>
<gene>
    <name evidence="7" type="ORF">E1262_18700</name>
</gene>
<comment type="similarity">
    <text evidence="1">Belongs to the sulfatase family.</text>
</comment>
<keyword evidence="3" id="KW-0378">Hydrolase</keyword>
<evidence type="ECO:0000256" key="4">
    <source>
        <dbReference type="ARBA" id="ARBA00022837"/>
    </source>
</evidence>
<evidence type="ECO:0000313" key="8">
    <source>
        <dbReference type="Proteomes" id="UP000295217"/>
    </source>
</evidence>
<dbReference type="Proteomes" id="UP000295217">
    <property type="component" value="Unassembled WGS sequence"/>
</dbReference>
<dbReference type="GO" id="GO:0046872">
    <property type="term" value="F:metal ion binding"/>
    <property type="evidence" value="ECO:0007669"/>
    <property type="project" value="UniProtKB-KW"/>
</dbReference>
<dbReference type="InterPro" id="IPR024607">
    <property type="entry name" value="Sulfatase_CS"/>
</dbReference>
<dbReference type="InterPro" id="IPR050738">
    <property type="entry name" value="Sulfatase"/>
</dbReference>
<dbReference type="EMBL" id="SMLB01000028">
    <property type="protein sequence ID" value="TDD67486.1"/>
    <property type="molecule type" value="Genomic_DNA"/>
</dbReference>
<dbReference type="PROSITE" id="PS00523">
    <property type="entry name" value="SULFATASE_1"/>
    <property type="match status" value="1"/>
</dbReference>
<dbReference type="Pfam" id="PF00884">
    <property type="entry name" value="Sulfatase"/>
    <property type="match status" value="1"/>
</dbReference>
<accession>A0A4R5A8T3</accession>
<evidence type="ECO:0000256" key="3">
    <source>
        <dbReference type="ARBA" id="ARBA00022801"/>
    </source>
</evidence>